<keyword evidence="2" id="KW-0175">Coiled coil</keyword>
<dbReference type="SUPFAM" id="SSF46955">
    <property type="entry name" value="Putative DNA-binding domain"/>
    <property type="match status" value="1"/>
</dbReference>
<dbReference type="PROSITE" id="PS50937">
    <property type="entry name" value="HTH_MERR_2"/>
    <property type="match status" value="1"/>
</dbReference>
<dbReference type="EMBL" id="WKKI01000054">
    <property type="protein sequence ID" value="MRX73980.1"/>
    <property type="molecule type" value="Genomic_DNA"/>
</dbReference>
<sequence>MLKIGELAKESKTSKRTLDYYTNIGLLDCIRSEKGYRYYDEHTLSRLEYIKQCQELHLPLTEIKERLFVTEKSNLDKSEFEIQINRIKYDMEHLSAELEEIIEAVNTLDYEGNLRILNRLSVQAERLQKKLTVFSL</sequence>
<evidence type="ECO:0000259" key="3">
    <source>
        <dbReference type="PROSITE" id="PS50937"/>
    </source>
</evidence>
<dbReference type="GO" id="GO:0003677">
    <property type="term" value="F:DNA binding"/>
    <property type="evidence" value="ECO:0007669"/>
    <property type="project" value="UniProtKB-KW"/>
</dbReference>
<accession>A0A7X2J256</accession>
<dbReference type="PRINTS" id="PR00040">
    <property type="entry name" value="HTHMERR"/>
</dbReference>
<dbReference type="OrthoDB" id="166060at2"/>
<reference evidence="4 5" key="1">
    <citation type="submission" date="2019-11" db="EMBL/GenBank/DDBJ databases">
        <title>Bacillus lacus genome.</title>
        <authorList>
            <person name="Allen C.J."/>
            <person name="Newman J.D."/>
        </authorList>
    </citation>
    <scope>NUCLEOTIDE SEQUENCE [LARGE SCALE GENOMIC DNA]</scope>
    <source>
        <strain evidence="4 5">KCTC 33946</strain>
    </source>
</reference>
<proteinExistence type="predicted"/>
<keyword evidence="1" id="KW-0238">DNA-binding</keyword>
<dbReference type="InterPro" id="IPR000551">
    <property type="entry name" value="MerR-type_HTH_dom"/>
</dbReference>
<dbReference type="AlphaFoldDB" id="A0A7X2J256"/>
<name>A0A7X2J256_9BACI</name>
<dbReference type="SMART" id="SM00422">
    <property type="entry name" value="HTH_MERR"/>
    <property type="match status" value="1"/>
</dbReference>
<dbReference type="PANTHER" id="PTHR30204">
    <property type="entry name" value="REDOX-CYCLING DRUG-SENSING TRANSCRIPTIONAL ACTIVATOR SOXR"/>
    <property type="match status" value="1"/>
</dbReference>
<feature type="coiled-coil region" evidence="2">
    <location>
        <begin position="84"/>
        <end position="111"/>
    </location>
</feature>
<dbReference type="Gene3D" id="1.10.1660.10">
    <property type="match status" value="1"/>
</dbReference>
<dbReference type="InterPro" id="IPR047057">
    <property type="entry name" value="MerR_fam"/>
</dbReference>
<gene>
    <name evidence="4" type="ORF">GJU40_17765</name>
</gene>
<evidence type="ECO:0000313" key="4">
    <source>
        <dbReference type="EMBL" id="MRX73980.1"/>
    </source>
</evidence>
<dbReference type="PANTHER" id="PTHR30204:SF95">
    <property type="entry name" value="HTH-TYPE TRANSCRIPTIONAL REGULATOR CUER"/>
    <property type="match status" value="1"/>
</dbReference>
<dbReference type="GO" id="GO:0003700">
    <property type="term" value="F:DNA-binding transcription factor activity"/>
    <property type="evidence" value="ECO:0007669"/>
    <property type="project" value="InterPro"/>
</dbReference>
<dbReference type="RefSeq" id="WP_154309437.1">
    <property type="nucleotide sequence ID" value="NZ_WKKI01000054.1"/>
</dbReference>
<evidence type="ECO:0000256" key="1">
    <source>
        <dbReference type="ARBA" id="ARBA00023125"/>
    </source>
</evidence>
<dbReference type="Proteomes" id="UP000448867">
    <property type="component" value="Unassembled WGS sequence"/>
</dbReference>
<keyword evidence="5" id="KW-1185">Reference proteome</keyword>
<organism evidence="4 5">
    <name type="scientific">Metabacillus lacus</name>
    <dbReference type="NCBI Taxonomy" id="1983721"/>
    <lineage>
        <taxon>Bacteria</taxon>
        <taxon>Bacillati</taxon>
        <taxon>Bacillota</taxon>
        <taxon>Bacilli</taxon>
        <taxon>Bacillales</taxon>
        <taxon>Bacillaceae</taxon>
        <taxon>Metabacillus</taxon>
    </lineage>
</organism>
<feature type="domain" description="HTH merR-type" evidence="3">
    <location>
        <begin position="1"/>
        <end position="69"/>
    </location>
</feature>
<dbReference type="Pfam" id="PF13411">
    <property type="entry name" value="MerR_1"/>
    <property type="match status" value="1"/>
</dbReference>
<dbReference type="InterPro" id="IPR009061">
    <property type="entry name" value="DNA-bd_dom_put_sf"/>
</dbReference>
<comment type="caution">
    <text evidence="4">The sequence shown here is derived from an EMBL/GenBank/DDBJ whole genome shotgun (WGS) entry which is preliminary data.</text>
</comment>
<evidence type="ECO:0000256" key="2">
    <source>
        <dbReference type="SAM" id="Coils"/>
    </source>
</evidence>
<evidence type="ECO:0000313" key="5">
    <source>
        <dbReference type="Proteomes" id="UP000448867"/>
    </source>
</evidence>
<protein>
    <submittedName>
        <fullName evidence="4">MerR family transcriptional regulator</fullName>
    </submittedName>
</protein>